<gene>
    <name evidence="2" type="ORF">H5410_037478</name>
</gene>
<evidence type="ECO:0000313" key="3">
    <source>
        <dbReference type="Proteomes" id="UP000824120"/>
    </source>
</evidence>
<keyword evidence="3" id="KW-1185">Reference proteome</keyword>
<sequence length="269" mass="30189">MDLAKEKIESPMVEYYRRMSAGGDQQGLGLEIEVETEGLIHTILVWVEASVTVTSDGRRSGEPLNYPLDNSTVPTFFYRDMRTDSWVKLIGHVGTSVDGGKTRSKAHRVPSNSEGPFKGSELGPNFKPNKSRHNNSEISNFAENEAQTIDPVTIEIQANILRERRTISHIQSSAITQVVSNTVMYEGEEEHAETQEDHFNICMTNKSIKIVHLKENLSLEEAGQVDQEESKALQLKEQDEAANCIKEDVIPLKMQLPIEEVVQYTNTSE</sequence>
<protein>
    <submittedName>
        <fullName evidence="2">Uncharacterized protein</fullName>
    </submittedName>
</protein>
<proteinExistence type="predicted"/>
<comment type="caution">
    <text evidence="2">The sequence shown here is derived from an EMBL/GenBank/DDBJ whole genome shotgun (WGS) entry which is preliminary data.</text>
</comment>
<organism evidence="2 3">
    <name type="scientific">Solanum commersonii</name>
    <name type="common">Commerson's wild potato</name>
    <name type="synonym">Commerson's nightshade</name>
    <dbReference type="NCBI Taxonomy" id="4109"/>
    <lineage>
        <taxon>Eukaryota</taxon>
        <taxon>Viridiplantae</taxon>
        <taxon>Streptophyta</taxon>
        <taxon>Embryophyta</taxon>
        <taxon>Tracheophyta</taxon>
        <taxon>Spermatophyta</taxon>
        <taxon>Magnoliopsida</taxon>
        <taxon>eudicotyledons</taxon>
        <taxon>Gunneridae</taxon>
        <taxon>Pentapetalae</taxon>
        <taxon>asterids</taxon>
        <taxon>lamiids</taxon>
        <taxon>Solanales</taxon>
        <taxon>Solanaceae</taxon>
        <taxon>Solanoideae</taxon>
        <taxon>Solaneae</taxon>
        <taxon>Solanum</taxon>
    </lineage>
</organism>
<evidence type="ECO:0000256" key="1">
    <source>
        <dbReference type="SAM" id="MobiDB-lite"/>
    </source>
</evidence>
<name>A0A9J5YBB7_SOLCO</name>
<dbReference type="Proteomes" id="UP000824120">
    <property type="component" value="Chromosome 7"/>
</dbReference>
<dbReference type="AlphaFoldDB" id="A0A9J5YBB7"/>
<feature type="region of interest" description="Disordered" evidence="1">
    <location>
        <begin position="98"/>
        <end position="135"/>
    </location>
</feature>
<evidence type="ECO:0000313" key="2">
    <source>
        <dbReference type="EMBL" id="KAG5596246.1"/>
    </source>
</evidence>
<accession>A0A9J5YBB7</accession>
<reference evidence="2 3" key="1">
    <citation type="submission" date="2020-09" db="EMBL/GenBank/DDBJ databases">
        <title>De no assembly of potato wild relative species, Solanum commersonii.</title>
        <authorList>
            <person name="Cho K."/>
        </authorList>
    </citation>
    <scope>NUCLEOTIDE SEQUENCE [LARGE SCALE GENOMIC DNA]</scope>
    <source>
        <strain evidence="2">LZ3.2</strain>
        <tissue evidence="2">Leaf</tissue>
    </source>
</reference>
<dbReference type="EMBL" id="JACXVP010000007">
    <property type="protein sequence ID" value="KAG5596246.1"/>
    <property type="molecule type" value="Genomic_DNA"/>
</dbReference>